<name>A0ABD5NWP2_9EURY</name>
<accession>A0ABD5NWP2</accession>
<feature type="compositionally biased region" description="Acidic residues" evidence="1">
    <location>
        <begin position="59"/>
        <end position="78"/>
    </location>
</feature>
<evidence type="ECO:0000313" key="3">
    <source>
        <dbReference type="Proteomes" id="UP001595821"/>
    </source>
</evidence>
<dbReference type="EMBL" id="JBHSDJ010000013">
    <property type="protein sequence ID" value="MFC4246479.1"/>
    <property type="molecule type" value="Genomic_DNA"/>
</dbReference>
<gene>
    <name evidence="2" type="ORF">ACFOZ7_05640</name>
</gene>
<dbReference type="AlphaFoldDB" id="A0ABD5NWP2"/>
<dbReference type="Proteomes" id="UP001595821">
    <property type="component" value="Unassembled WGS sequence"/>
</dbReference>
<protein>
    <submittedName>
        <fullName evidence="2">Uncharacterized protein</fullName>
    </submittedName>
</protein>
<sequence>MTLEEPDVVEEDDTEEELNDVDDRDEDLEKSEDEPSVDDVDEAVVDLTEDDLGGGLFDGVEDDDATESDESGSSDGDEGEHPDSSSDPLEVDAAAIEEAINGGAARLGVFGLSEEDLADSDMTKDQLEEELRATFEAFHLGHFGSRFVEEHVLTPADGDIDPTWGLLGTSLMAAATIIYLRPDGEEKIGDLRDAIGNLAGGLA</sequence>
<reference evidence="2 3" key="1">
    <citation type="journal article" date="2014" name="Int. J. Syst. Evol. Microbiol.">
        <title>Complete genome sequence of Corynebacterium casei LMG S-19264T (=DSM 44701T), isolated from a smear-ripened cheese.</title>
        <authorList>
            <consortium name="US DOE Joint Genome Institute (JGI-PGF)"/>
            <person name="Walter F."/>
            <person name="Albersmeier A."/>
            <person name="Kalinowski J."/>
            <person name="Ruckert C."/>
        </authorList>
    </citation>
    <scope>NUCLEOTIDE SEQUENCE [LARGE SCALE GENOMIC DNA]</scope>
    <source>
        <strain evidence="2 3">IBRC-M 10912</strain>
    </source>
</reference>
<organism evidence="2 3">
    <name type="scientific">Natribaculum luteum</name>
    <dbReference type="NCBI Taxonomy" id="1586232"/>
    <lineage>
        <taxon>Archaea</taxon>
        <taxon>Methanobacteriati</taxon>
        <taxon>Methanobacteriota</taxon>
        <taxon>Stenosarchaea group</taxon>
        <taxon>Halobacteria</taxon>
        <taxon>Halobacteriales</taxon>
        <taxon>Natrialbaceae</taxon>
        <taxon>Natribaculum</taxon>
    </lineage>
</organism>
<dbReference type="RefSeq" id="WP_246966966.1">
    <property type="nucleotide sequence ID" value="NZ_CP095397.1"/>
</dbReference>
<evidence type="ECO:0000313" key="2">
    <source>
        <dbReference type="EMBL" id="MFC4246479.1"/>
    </source>
</evidence>
<feature type="compositionally biased region" description="Acidic residues" evidence="1">
    <location>
        <begin position="1"/>
        <end position="52"/>
    </location>
</feature>
<evidence type="ECO:0000256" key="1">
    <source>
        <dbReference type="SAM" id="MobiDB-lite"/>
    </source>
</evidence>
<feature type="region of interest" description="Disordered" evidence="1">
    <location>
        <begin position="1"/>
        <end position="88"/>
    </location>
</feature>
<comment type="caution">
    <text evidence="2">The sequence shown here is derived from an EMBL/GenBank/DDBJ whole genome shotgun (WGS) entry which is preliminary data.</text>
</comment>
<proteinExistence type="predicted"/>
<dbReference type="GeneID" id="71854741"/>